<dbReference type="EMBL" id="JARGYC010000052">
    <property type="protein sequence ID" value="MDF0602506.1"/>
    <property type="molecule type" value="Genomic_DNA"/>
</dbReference>
<sequence>MAERKKSNDGRRETEEILGDKPENMSGETTEEGRKGGNIQRKVGTRDEEKQVDETSAGNTRPLAQDQNDSGDKEKT</sequence>
<reference evidence="2" key="1">
    <citation type="submission" date="2023-03" db="EMBL/GenBank/DDBJ databases">
        <title>Multiphase analysis and comparison of six strains from genera Psychromarinibacter, Lutimaribacter, and Maritimibacter, including a novel species: Psychromarinibacter sediminicola sp. nov.</title>
        <authorList>
            <person name="Wang Y.-H."/>
            <person name="Ye M.-Q."/>
            <person name="Du Z.-J."/>
        </authorList>
    </citation>
    <scope>NUCLEOTIDE SEQUENCE</scope>
    <source>
        <strain evidence="2">C21-152</strain>
    </source>
</reference>
<feature type="region of interest" description="Disordered" evidence="1">
    <location>
        <begin position="1"/>
        <end position="76"/>
    </location>
</feature>
<proteinExistence type="predicted"/>
<name>A0AAE3NUZ5_9RHOB</name>
<keyword evidence="3" id="KW-1185">Reference proteome</keyword>
<organism evidence="2 3">
    <name type="scientific">Psychromarinibacter sediminicola</name>
    <dbReference type="NCBI Taxonomy" id="3033385"/>
    <lineage>
        <taxon>Bacteria</taxon>
        <taxon>Pseudomonadati</taxon>
        <taxon>Pseudomonadota</taxon>
        <taxon>Alphaproteobacteria</taxon>
        <taxon>Rhodobacterales</taxon>
        <taxon>Paracoccaceae</taxon>
        <taxon>Psychromarinibacter</taxon>
    </lineage>
</organism>
<dbReference type="RefSeq" id="WP_275568633.1">
    <property type="nucleotide sequence ID" value="NZ_JARGYC010000052.1"/>
</dbReference>
<dbReference type="AlphaFoldDB" id="A0AAE3NUZ5"/>
<evidence type="ECO:0000256" key="1">
    <source>
        <dbReference type="SAM" id="MobiDB-lite"/>
    </source>
</evidence>
<accession>A0AAE3NUZ5</accession>
<protein>
    <submittedName>
        <fullName evidence="2">Uncharacterized protein</fullName>
    </submittedName>
</protein>
<feature type="compositionally biased region" description="Basic and acidic residues" evidence="1">
    <location>
        <begin position="44"/>
        <end position="53"/>
    </location>
</feature>
<comment type="caution">
    <text evidence="2">The sequence shown here is derived from an EMBL/GenBank/DDBJ whole genome shotgun (WGS) entry which is preliminary data.</text>
</comment>
<evidence type="ECO:0000313" key="3">
    <source>
        <dbReference type="Proteomes" id="UP001220964"/>
    </source>
</evidence>
<dbReference type="Proteomes" id="UP001220964">
    <property type="component" value="Unassembled WGS sequence"/>
</dbReference>
<feature type="compositionally biased region" description="Basic and acidic residues" evidence="1">
    <location>
        <begin position="1"/>
        <end position="23"/>
    </location>
</feature>
<gene>
    <name evidence="2" type="ORF">P1J78_17345</name>
</gene>
<evidence type="ECO:0000313" key="2">
    <source>
        <dbReference type="EMBL" id="MDF0602506.1"/>
    </source>
</evidence>